<reference evidence="3" key="1">
    <citation type="journal article" date="2019" name="Int. J. Syst. Evol. Microbiol.">
        <title>The Global Catalogue of Microorganisms (GCM) 10K type strain sequencing project: providing services to taxonomists for standard genome sequencing and annotation.</title>
        <authorList>
            <consortium name="The Broad Institute Genomics Platform"/>
            <consortium name="The Broad Institute Genome Sequencing Center for Infectious Disease"/>
            <person name="Wu L."/>
            <person name="Ma J."/>
        </authorList>
    </citation>
    <scope>NUCLEOTIDE SEQUENCE [LARGE SCALE GENOMIC DNA]</scope>
    <source>
        <strain evidence="3">CCUG 49560</strain>
    </source>
</reference>
<dbReference type="SMART" id="SM01133">
    <property type="entry name" value="DeoC"/>
    <property type="match status" value="1"/>
</dbReference>
<dbReference type="PANTHER" id="PTHR47916:SF1">
    <property type="entry name" value="3-HYDROXY-5-PHOSPHONOOXYPENTANE-2,4-DIONE THIOLASE"/>
    <property type="match status" value="1"/>
</dbReference>
<protein>
    <submittedName>
        <fullName evidence="2">2-amino-3,7-dideoxy-D-threo-hept-6-ulosonate synthase</fullName>
    </submittedName>
</protein>
<dbReference type="InterPro" id="IPR050456">
    <property type="entry name" value="DeoC/FbaB_aldolase"/>
</dbReference>
<dbReference type="EMBL" id="JBHSFN010000001">
    <property type="protein sequence ID" value="MFC4584822.1"/>
    <property type="molecule type" value="Genomic_DNA"/>
</dbReference>
<proteinExistence type="predicted"/>
<dbReference type="PANTHER" id="PTHR47916">
    <property type="entry name" value="FRUCTOSE-BISPHOSPHATE ALDOLASE CLASS 1"/>
    <property type="match status" value="1"/>
</dbReference>
<keyword evidence="3" id="KW-1185">Reference proteome</keyword>
<evidence type="ECO:0000313" key="3">
    <source>
        <dbReference type="Proteomes" id="UP001595891"/>
    </source>
</evidence>
<dbReference type="RefSeq" id="WP_262847421.1">
    <property type="nucleotide sequence ID" value="NZ_JANZYP010000063.1"/>
</dbReference>
<feature type="region of interest" description="Disordered" evidence="1">
    <location>
        <begin position="256"/>
        <end position="285"/>
    </location>
</feature>
<dbReference type="InterPro" id="IPR041720">
    <property type="entry name" value="FbaB-like"/>
</dbReference>
<dbReference type="NCBIfam" id="NF005556">
    <property type="entry name" value="PRK07226.1"/>
    <property type="match status" value="1"/>
</dbReference>
<dbReference type="InterPro" id="IPR002915">
    <property type="entry name" value="DeoC/FbaB/LacD_aldolase"/>
</dbReference>
<dbReference type="PIRSF" id="PIRSF038992">
    <property type="entry name" value="Aldolase_Ia"/>
    <property type="match status" value="1"/>
</dbReference>
<feature type="compositionally biased region" description="Low complexity" evidence="1">
    <location>
        <begin position="256"/>
        <end position="284"/>
    </location>
</feature>
<dbReference type="Gene3D" id="3.20.20.70">
    <property type="entry name" value="Aldolase class I"/>
    <property type="match status" value="1"/>
</dbReference>
<dbReference type="InterPro" id="IPR013785">
    <property type="entry name" value="Aldolase_TIM"/>
</dbReference>
<organism evidence="2 3">
    <name type="scientific">Sphaerisporangium corydalis</name>
    <dbReference type="NCBI Taxonomy" id="1441875"/>
    <lineage>
        <taxon>Bacteria</taxon>
        <taxon>Bacillati</taxon>
        <taxon>Actinomycetota</taxon>
        <taxon>Actinomycetes</taxon>
        <taxon>Streptosporangiales</taxon>
        <taxon>Streptosporangiaceae</taxon>
        <taxon>Sphaerisporangium</taxon>
    </lineage>
</organism>
<comment type="caution">
    <text evidence="2">The sequence shown here is derived from an EMBL/GenBank/DDBJ whole genome shotgun (WGS) entry which is preliminary data.</text>
</comment>
<dbReference type="Pfam" id="PF01791">
    <property type="entry name" value="DeoC"/>
    <property type="match status" value="1"/>
</dbReference>
<name>A0ABV9E5N2_9ACTN</name>
<accession>A0ABV9E5N2</accession>
<gene>
    <name evidence="2" type="ORF">ACFO8L_01965</name>
</gene>
<dbReference type="Proteomes" id="UP001595891">
    <property type="component" value="Unassembled WGS sequence"/>
</dbReference>
<evidence type="ECO:0000313" key="2">
    <source>
        <dbReference type="EMBL" id="MFC4584822.1"/>
    </source>
</evidence>
<dbReference type="SUPFAM" id="SSF51569">
    <property type="entry name" value="Aldolase"/>
    <property type="match status" value="1"/>
</dbReference>
<sequence length="293" mass="29486">MLTSTMSGKLRRLARLSRRGDGRFLFVPMDHSVSDGPIATAERFGPLVRAVAEGGADAVIMHKGRARLLDPAVTRGTGLVVHLSAGTSHALDIDAKTLVGGVEEAVSQGADAVSVHVNIGSVTEAAQLRDLGRVVAAADAWGLPVMAMIYARGAHLAAPHAAATVAHIVNIAADLGADIVKTAATRPAAHMAEVVAHCPVPVVVAGGADDGSDLLSFAGDMMAAGCAGLAVGRRVFRHPAPRMLVRGLAEAVHGPSPTAPYGPASAAPAEASHGPSPAGAAAGGEELRLAVGR</sequence>
<evidence type="ECO:0000256" key="1">
    <source>
        <dbReference type="SAM" id="MobiDB-lite"/>
    </source>
</evidence>